<dbReference type="STRING" id="10181.G5ASS8"/>
<feature type="non-terminal residue" evidence="2">
    <location>
        <position position="119"/>
    </location>
</feature>
<dbReference type="AlphaFoldDB" id="G5ASS8"/>
<feature type="non-terminal residue" evidence="2">
    <location>
        <position position="1"/>
    </location>
</feature>
<dbReference type="PANTHER" id="PTHR10066">
    <property type="entry name" value="BETA-GLUCURONIDASE"/>
    <property type="match status" value="1"/>
</dbReference>
<evidence type="ECO:0000256" key="1">
    <source>
        <dbReference type="ARBA" id="ARBA00007401"/>
    </source>
</evidence>
<dbReference type="GO" id="GO:0019391">
    <property type="term" value="P:glucuronoside catabolic process"/>
    <property type="evidence" value="ECO:0007669"/>
    <property type="project" value="TreeGrafter"/>
</dbReference>
<sequence>PIPPSALIPFPVGLVNYQIITQGSEHYKLQVQLLDVEGHIVAQGTGGQGQLQVPTARLWWPYLMHEDPAYLYSLENGDHPHQGLGPLPAGDICDQCQLSNRPGGPVRGRDLREQLLLLV</sequence>
<reference evidence="2 3" key="1">
    <citation type="journal article" date="2011" name="Nature">
        <title>Genome sequencing reveals insights into physiology and longevity of the naked mole rat.</title>
        <authorList>
            <person name="Kim E.B."/>
            <person name="Fang X."/>
            <person name="Fushan A.A."/>
            <person name="Huang Z."/>
            <person name="Lobanov A.V."/>
            <person name="Han L."/>
            <person name="Marino S.M."/>
            <person name="Sun X."/>
            <person name="Turanov A.A."/>
            <person name="Yang P."/>
            <person name="Yim S.H."/>
            <person name="Zhao X."/>
            <person name="Kasaikina M.V."/>
            <person name="Stoletzki N."/>
            <person name="Peng C."/>
            <person name="Polak P."/>
            <person name="Xiong Z."/>
            <person name="Kiezun A."/>
            <person name="Zhu Y."/>
            <person name="Chen Y."/>
            <person name="Kryukov G.V."/>
            <person name="Zhang Q."/>
            <person name="Peshkin L."/>
            <person name="Yang L."/>
            <person name="Bronson R.T."/>
            <person name="Buffenstein R."/>
            <person name="Wang B."/>
            <person name="Han C."/>
            <person name="Li Q."/>
            <person name="Chen L."/>
            <person name="Zhao W."/>
            <person name="Sunyaev S.R."/>
            <person name="Park T.J."/>
            <person name="Zhang G."/>
            <person name="Wang J."/>
            <person name="Gladyshev V.N."/>
        </authorList>
    </citation>
    <scope>NUCLEOTIDE SEQUENCE [LARGE SCALE GENOMIC DNA]</scope>
</reference>
<dbReference type="GO" id="GO:0030246">
    <property type="term" value="F:carbohydrate binding"/>
    <property type="evidence" value="ECO:0007669"/>
    <property type="project" value="TreeGrafter"/>
</dbReference>
<dbReference type="PANTHER" id="PTHR10066:SF67">
    <property type="entry name" value="BETA-GLUCURONIDASE"/>
    <property type="match status" value="1"/>
</dbReference>
<protein>
    <submittedName>
        <fullName evidence="2">Beta-glucuronidase-like protein 1</fullName>
    </submittedName>
</protein>
<comment type="similarity">
    <text evidence="1">Belongs to the glycosyl hydrolase 2 family.</text>
</comment>
<dbReference type="SUPFAM" id="SSF49303">
    <property type="entry name" value="beta-Galactosidase/glucuronidase domain"/>
    <property type="match status" value="1"/>
</dbReference>
<dbReference type="GO" id="GO:0005102">
    <property type="term" value="F:signaling receptor binding"/>
    <property type="evidence" value="ECO:0007669"/>
    <property type="project" value="TreeGrafter"/>
</dbReference>
<dbReference type="Gene3D" id="2.60.40.10">
    <property type="entry name" value="Immunoglobulins"/>
    <property type="match status" value="1"/>
</dbReference>
<dbReference type="GO" id="GO:0005615">
    <property type="term" value="C:extracellular space"/>
    <property type="evidence" value="ECO:0007669"/>
    <property type="project" value="TreeGrafter"/>
</dbReference>
<dbReference type="InParanoid" id="G5ASS8"/>
<dbReference type="Proteomes" id="UP000006813">
    <property type="component" value="Unassembled WGS sequence"/>
</dbReference>
<proteinExistence type="inferred from homology"/>
<dbReference type="FunFam" id="2.60.40.10:FF:000628">
    <property type="entry name" value="Beta-glucuronidase"/>
    <property type="match status" value="1"/>
</dbReference>
<dbReference type="InterPro" id="IPR036156">
    <property type="entry name" value="Beta-gal/glucu_dom_sf"/>
</dbReference>
<evidence type="ECO:0000313" key="2">
    <source>
        <dbReference type="EMBL" id="EHB00089.1"/>
    </source>
</evidence>
<organism evidence="2 3">
    <name type="scientific">Heterocephalus glaber</name>
    <name type="common">Naked mole rat</name>
    <dbReference type="NCBI Taxonomy" id="10181"/>
    <lineage>
        <taxon>Eukaryota</taxon>
        <taxon>Metazoa</taxon>
        <taxon>Chordata</taxon>
        <taxon>Craniata</taxon>
        <taxon>Vertebrata</taxon>
        <taxon>Euteleostomi</taxon>
        <taxon>Mammalia</taxon>
        <taxon>Eutheria</taxon>
        <taxon>Euarchontoglires</taxon>
        <taxon>Glires</taxon>
        <taxon>Rodentia</taxon>
        <taxon>Hystricomorpha</taxon>
        <taxon>Bathyergidae</taxon>
        <taxon>Heterocephalus</taxon>
    </lineage>
</organism>
<name>G5ASS8_HETGA</name>
<accession>G5ASS8</accession>
<dbReference type="InterPro" id="IPR013783">
    <property type="entry name" value="Ig-like_fold"/>
</dbReference>
<gene>
    <name evidence="2" type="ORF">GW7_14819</name>
</gene>
<dbReference type="GO" id="GO:0004566">
    <property type="term" value="F:beta-glucuronidase activity"/>
    <property type="evidence" value="ECO:0007669"/>
    <property type="project" value="TreeGrafter"/>
</dbReference>
<evidence type="ECO:0000313" key="3">
    <source>
        <dbReference type="Proteomes" id="UP000006813"/>
    </source>
</evidence>
<dbReference type="EMBL" id="JH166810">
    <property type="protein sequence ID" value="EHB00089.1"/>
    <property type="molecule type" value="Genomic_DNA"/>
</dbReference>